<sequence>MLRLDSPNDDQTIPDANVQKHLMLNSDCAELETMLIDVVESKLSTNWITGDCQELSRISVFYTDYLNEGDRDVEMLARVFDAEC</sequence>
<dbReference type="AlphaFoldDB" id="A0AA40FS30"/>
<evidence type="ECO:0000313" key="1">
    <source>
        <dbReference type="EMBL" id="KAK1124128.1"/>
    </source>
</evidence>
<proteinExistence type="predicted"/>
<keyword evidence="2" id="KW-1185">Reference proteome</keyword>
<comment type="caution">
    <text evidence="1">The sequence shown here is derived from an EMBL/GenBank/DDBJ whole genome shotgun (WGS) entry which is preliminary data.</text>
</comment>
<protein>
    <submittedName>
        <fullName evidence="1">Uncharacterized protein</fullName>
    </submittedName>
</protein>
<evidence type="ECO:0000313" key="2">
    <source>
        <dbReference type="Proteomes" id="UP001177670"/>
    </source>
</evidence>
<dbReference type="Proteomes" id="UP001177670">
    <property type="component" value="Unassembled WGS sequence"/>
</dbReference>
<name>A0AA40FS30_9HYME</name>
<accession>A0AA40FS30</accession>
<organism evidence="1 2">
    <name type="scientific">Melipona bicolor</name>
    <dbReference type="NCBI Taxonomy" id="60889"/>
    <lineage>
        <taxon>Eukaryota</taxon>
        <taxon>Metazoa</taxon>
        <taxon>Ecdysozoa</taxon>
        <taxon>Arthropoda</taxon>
        <taxon>Hexapoda</taxon>
        <taxon>Insecta</taxon>
        <taxon>Pterygota</taxon>
        <taxon>Neoptera</taxon>
        <taxon>Endopterygota</taxon>
        <taxon>Hymenoptera</taxon>
        <taxon>Apocrita</taxon>
        <taxon>Aculeata</taxon>
        <taxon>Apoidea</taxon>
        <taxon>Anthophila</taxon>
        <taxon>Apidae</taxon>
        <taxon>Melipona</taxon>
    </lineage>
</organism>
<dbReference type="EMBL" id="JAHYIQ010000019">
    <property type="protein sequence ID" value="KAK1124128.1"/>
    <property type="molecule type" value="Genomic_DNA"/>
</dbReference>
<gene>
    <name evidence="1" type="ORF">K0M31_007152</name>
</gene>
<reference evidence="1" key="1">
    <citation type="submission" date="2021-10" db="EMBL/GenBank/DDBJ databases">
        <title>Melipona bicolor Genome sequencing and assembly.</title>
        <authorList>
            <person name="Araujo N.S."/>
            <person name="Arias M.C."/>
        </authorList>
    </citation>
    <scope>NUCLEOTIDE SEQUENCE</scope>
    <source>
        <strain evidence="1">USP_2M_L1-L4_2017</strain>
        <tissue evidence="1">Whole body</tissue>
    </source>
</reference>